<dbReference type="GO" id="GO:0003735">
    <property type="term" value="F:structural constituent of ribosome"/>
    <property type="evidence" value="ECO:0007669"/>
    <property type="project" value="InterPro"/>
</dbReference>
<comment type="similarity">
    <text evidence="1">Belongs to the eukaryotic ribosomal protein eL28 family.</text>
</comment>
<evidence type="ECO:0000256" key="2">
    <source>
        <dbReference type="ARBA" id="ARBA00022980"/>
    </source>
</evidence>
<dbReference type="InterPro" id="IPR002672">
    <property type="entry name" value="Ribosomal_eL28"/>
</dbReference>
<dbReference type="Proteomes" id="UP000291116">
    <property type="component" value="Unassembled WGS sequence"/>
</dbReference>
<organism evidence="5 6">
    <name type="scientific">Pseudo-nitzschia multistriata</name>
    <dbReference type="NCBI Taxonomy" id="183589"/>
    <lineage>
        <taxon>Eukaryota</taxon>
        <taxon>Sar</taxon>
        <taxon>Stramenopiles</taxon>
        <taxon>Ochrophyta</taxon>
        <taxon>Bacillariophyta</taxon>
        <taxon>Bacillariophyceae</taxon>
        <taxon>Bacillariophycidae</taxon>
        <taxon>Bacillariales</taxon>
        <taxon>Bacillariaceae</taxon>
        <taxon>Pseudo-nitzschia</taxon>
    </lineage>
</organism>
<sequence length="151" mass="16653">MVAVSDQLVWEVIKSNNSFLKKRNGKTSRSGKIEFSSEKGNVKSLNRFKYSGLANTKVCDVVCTDDNKAELIVKTASKCATQPAKGKASIALNKSDFRKVESTIKKSTSDVFYRRDLEAAMLGKWTKVYQANKRANGVKKGVPPKMGRGTL</sequence>
<proteinExistence type="inferred from homology"/>
<name>A0A448YV76_9STRA</name>
<reference evidence="5 6" key="1">
    <citation type="submission" date="2019-01" db="EMBL/GenBank/DDBJ databases">
        <authorList>
            <person name="Ferrante I. M."/>
        </authorList>
    </citation>
    <scope>NUCLEOTIDE SEQUENCE [LARGE SCALE GENOMIC DNA]</scope>
    <source>
        <strain evidence="5 6">B856</strain>
    </source>
</reference>
<dbReference type="Pfam" id="PF01778">
    <property type="entry name" value="Ribosomal_L28e"/>
    <property type="match status" value="1"/>
</dbReference>
<keyword evidence="3" id="KW-0687">Ribonucleoprotein</keyword>
<gene>
    <name evidence="5" type="ORF">PSNMU_V1.4_AUG-EV-PASAV3_0003740</name>
</gene>
<dbReference type="GO" id="GO:0006412">
    <property type="term" value="P:translation"/>
    <property type="evidence" value="ECO:0007669"/>
    <property type="project" value="InterPro"/>
</dbReference>
<evidence type="ECO:0000313" key="5">
    <source>
        <dbReference type="EMBL" id="VEU33684.1"/>
    </source>
</evidence>
<dbReference type="Gene3D" id="3.30.390.110">
    <property type="match status" value="1"/>
</dbReference>
<evidence type="ECO:0000256" key="3">
    <source>
        <dbReference type="ARBA" id="ARBA00023274"/>
    </source>
</evidence>
<evidence type="ECO:0000256" key="1">
    <source>
        <dbReference type="ARBA" id="ARBA00007926"/>
    </source>
</evidence>
<evidence type="ECO:0000259" key="4">
    <source>
        <dbReference type="Pfam" id="PF01778"/>
    </source>
</evidence>
<dbReference type="GO" id="GO:1990904">
    <property type="term" value="C:ribonucleoprotein complex"/>
    <property type="evidence" value="ECO:0007669"/>
    <property type="project" value="UniProtKB-KW"/>
</dbReference>
<protein>
    <recommendedName>
        <fullName evidence="4">Ribosomal eL28/Mak16 domain-containing protein</fullName>
    </recommendedName>
</protein>
<keyword evidence="6" id="KW-1185">Reference proteome</keyword>
<evidence type="ECO:0000313" key="6">
    <source>
        <dbReference type="Proteomes" id="UP000291116"/>
    </source>
</evidence>
<dbReference type="EMBL" id="CAACVS010000006">
    <property type="protein sequence ID" value="VEU33684.1"/>
    <property type="molecule type" value="Genomic_DNA"/>
</dbReference>
<keyword evidence="2" id="KW-0689">Ribosomal protein</keyword>
<dbReference type="InterPro" id="IPR029004">
    <property type="entry name" value="Ribosomal_eL28/Mak16"/>
</dbReference>
<accession>A0A448YV76</accession>
<dbReference type="GO" id="GO:0005840">
    <property type="term" value="C:ribosome"/>
    <property type="evidence" value="ECO:0007669"/>
    <property type="project" value="UniProtKB-KW"/>
</dbReference>
<dbReference type="AlphaFoldDB" id="A0A448YV76"/>
<dbReference type="PANTHER" id="PTHR10544">
    <property type="entry name" value="60S RIBOSOMAL PROTEIN L28"/>
    <property type="match status" value="1"/>
</dbReference>
<feature type="domain" description="Ribosomal eL28/Mak16" evidence="4">
    <location>
        <begin position="8"/>
        <end position="130"/>
    </location>
</feature>
<dbReference type="OrthoDB" id="338850at2759"/>